<dbReference type="AlphaFoldDB" id="A0A3B1CV08"/>
<proteinExistence type="predicted"/>
<name>A0A3B1CV08_9ZZZZ</name>
<evidence type="ECO:0000313" key="2">
    <source>
        <dbReference type="EMBL" id="VAX32222.1"/>
    </source>
</evidence>
<evidence type="ECO:0000256" key="1">
    <source>
        <dbReference type="SAM" id="Phobius"/>
    </source>
</evidence>
<dbReference type="Pfam" id="PF13432">
    <property type="entry name" value="TPR_16"/>
    <property type="match status" value="1"/>
</dbReference>
<dbReference type="PANTHER" id="PTHR37423:SF2">
    <property type="entry name" value="MEMBRANE-BOUND LYTIC MUREIN TRANSGLYCOSYLASE C"/>
    <property type="match status" value="1"/>
</dbReference>
<keyword evidence="1" id="KW-0472">Membrane</keyword>
<sequence>MTANRGMGGQGSGPSGMFFLKFISWSALIASAVLVVVWVVGSRGEWMSKRLMSVAERKWQQDDYLGAIRDYENLIEAYPKSTLIPEAYYWKGLTFLLYLDDAEVAVAAFKKVIQLEKVRGVSEHSLSARHRLAEVYERQLKRPTEAISTYESIVATSDDREQVLASRFRIGELYYEMGDMAQARVEWDLIVENAPKSPWAPSALYRKAGSYFVSGACEAAVPVYKTLYTTYPKNENSRFAKFRAANCFEMDEQPTEALNLYKELEENYPDPAMIKQKVDALNALIHQDS</sequence>
<dbReference type="InterPro" id="IPR011990">
    <property type="entry name" value="TPR-like_helical_dom_sf"/>
</dbReference>
<keyword evidence="1" id="KW-0812">Transmembrane</keyword>
<dbReference type="InterPro" id="IPR019734">
    <property type="entry name" value="TPR_rpt"/>
</dbReference>
<protein>
    <submittedName>
        <fullName evidence="2">Uncharacterized protein</fullName>
    </submittedName>
</protein>
<dbReference type="Pfam" id="PF13174">
    <property type="entry name" value="TPR_6"/>
    <property type="match status" value="3"/>
</dbReference>
<feature type="transmembrane region" description="Helical" evidence="1">
    <location>
        <begin position="22"/>
        <end position="41"/>
    </location>
</feature>
<dbReference type="EMBL" id="UOGF01000085">
    <property type="protein sequence ID" value="VAX32222.1"/>
    <property type="molecule type" value="Genomic_DNA"/>
</dbReference>
<gene>
    <name evidence="2" type="ORF">MNBD_NITROSPIRAE01-357</name>
</gene>
<dbReference type="SUPFAM" id="SSF48452">
    <property type="entry name" value="TPR-like"/>
    <property type="match status" value="1"/>
</dbReference>
<dbReference type="PANTHER" id="PTHR37423">
    <property type="entry name" value="SOLUBLE LYTIC MUREIN TRANSGLYCOSYLASE-RELATED"/>
    <property type="match status" value="1"/>
</dbReference>
<organism evidence="2">
    <name type="scientific">hydrothermal vent metagenome</name>
    <dbReference type="NCBI Taxonomy" id="652676"/>
    <lineage>
        <taxon>unclassified sequences</taxon>
        <taxon>metagenomes</taxon>
        <taxon>ecological metagenomes</taxon>
    </lineage>
</organism>
<keyword evidence="1" id="KW-1133">Transmembrane helix</keyword>
<accession>A0A3B1CV08</accession>
<dbReference type="Gene3D" id="1.25.40.10">
    <property type="entry name" value="Tetratricopeptide repeat domain"/>
    <property type="match status" value="2"/>
</dbReference>
<reference evidence="2" key="1">
    <citation type="submission" date="2018-06" db="EMBL/GenBank/DDBJ databases">
        <authorList>
            <person name="Zhirakovskaya E."/>
        </authorList>
    </citation>
    <scope>NUCLEOTIDE SEQUENCE</scope>
</reference>